<proteinExistence type="predicted"/>
<name>A0A8G1A3I7_9EURY</name>
<dbReference type="Proteomes" id="UP000826709">
    <property type="component" value="Chromosome"/>
</dbReference>
<dbReference type="AlphaFoldDB" id="A0A8G1A3I7"/>
<dbReference type="OrthoDB" id="112461at2157"/>
<evidence type="ECO:0000313" key="2">
    <source>
        <dbReference type="Proteomes" id="UP000826709"/>
    </source>
</evidence>
<accession>A0A8G1A3I7</accession>
<sequence length="307" mass="34499">MGSVVYPPVVTRVSPADPDVGDPVGAERTFTASCDQPATLTFYLDRELVHTSGSGVQQASYTFQSAPLGEHTVRVVAANENGSGENYWNWDVIWLPQSTLQEVLSVVKDYPGNPGHTVAAFFSVVIEYMGKCELYDGDWLYDFRLAAAGMMRDDEDSRYPGIRGMGITVQENSNQTSQELYISLDPNCVGAWPVEELQKPNYELYEALFSLCLEPVPFAGFFLDCTDLILALVRPPTYAYDVQKVDYDWSFSSEQADVAYVLRWSVRVRSGETISFEFNPWLFGVPEFWFECDKKVTIHAAEDPAYE</sequence>
<evidence type="ECO:0000313" key="1">
    <source>
        <dbReference type="EMBL" id="QYZ80078.1"/>
    </source>
</evidence>
<gene>
    <name evidence="1" type="ORF">E2N92_11895</name>
</gene>
<organism evidence="1 2">
    <name type="scientific">Methanofollis formosanus</name>
    <dbReference type="NCBI Taxonomy" id="299308"/>
    <lineage>
        <taxon>Archaea</taxon>
        <taxon>Methanobacteriati</taxon>
        <taxon>Methanobacteriota</taxon>
        <taxon>Stenosarchaea group</taxon>
        <taxon>Methanomicrobia</taxon>
        <taxon>Methanomicrobiales</taxon>
        <taxon>Methanomicrobiaceae</taxon>
        <taxon>Methanofollis</taxon>
    </lineage>
</organism>
<dbReference type="EMBL" id="CP037968">
    <property type="protein sequence ID" value="QYZ80078.1"/>
    <property type="molecule type" value="Genomic_DNA"/>
</dbReference>
<reference evidence="1" key="2">
    <citation type="submission" date="2019-03" db="EMBL/GenBank/DDBJ databases">
        <authorList>
            <person name="Chen S.-C."/>
            <person name="Wu S.-Y."/>
            <person name="Lai M.-C."/>
        </authorList>
    </citation>
    <scope>NUCLEOTIDE SEQUENCE</scope>
    <source>
        <strain evidence="1">ML15</strain>
    </source>
</reference>
<dbReference type="RefSeq" id="WP_220681389.1">
    <property type="nucleotide sequence ID" value="NZ_CP037968.1"/>
</dbReference>
<protein>
    <submittedName>
        <fullName evidence="1">Uncharacterized protein</fullName>
    </submittedName>
</protein>
<dbReference type="KEGG" id="mfk:E2N92_11895"/>
<reference evidence="1" key="1">
    <citation type="journal article" date="2005" name="Int. J. Syst. Evol. Microbiol.">
        <title>Methanofollis formosanus sp. nov., isolated from a fish pond.</title>
        <authorList>
            <person name="Wu S.Y."/>
            <person name="Chen S.C."/>
            <person name="Lai M.C."/>
        </authorList>
    </citation>
    <scope>NUCLEOTIDE SEQUENCE</scope>
    <source>
        <strain evidence="1">ML15</strain>
    </source>
</reference>
<keyword evidence="2" id="KW-1185">Reference proteome</keyword>